<reference evidence="1" key="1">
    <citation type="submission" date="2018-05" db="EMBL/GenBank/DDBJ databases">
        <authorList>
            <person name="Lanie J.A."/>
            <person name="Ng W.-L."/>
            <person name="Kazmierczak K.M."/>
            <person name="Andrzejewski T.M."/>
            <person name="Davidsen T.M."/>
            <person name="Wayne K.J."/>
            <person name="Tettelin H."/>
            <person name="Glass J.I."/>
            <person name="Rusch D."/>
            <person name="Podicherti R."/>
            <person name="Tsui H.-C.T."/>
            <person name="Winkler M.E."/>
        </authorList>
    </citation>
    <scope>NUCLEOTIDE SEQUENCE</scope>
</reference>
<gene>
    <name evidence="1" type="ORF">METZ01_LOCUS31089</name>
</gene>
<evidence type="ECO:0000313" key="1">
    <source>
        <dbReference type="EMBL" id="SUZ78235.1"/>
    </source>
</evidence>
<accession>A0A381QFX7</accession>
<protein>
    <submittedName>
        <fullName evidence="1">Uncharacterized protein</fullName>
    </submittedName>
</protein>
<proteinExistence type="predicted"/>
<name>A0A381QFX7_9ZZZZ</name>
<dbReference type="EMBL" id="UINC01001346">
    <property type="protein sequence ID" value="SUZ78235.1"/>
    <property type="molecule type" value="Genomic_DNA"/>
</dbReference>
<organism evidence="1">
    <name type="scientific">marine metagenome</name>
    <dbReference type="NCBI Taxonomy" id="408172"/>
    <lineage>
        <taxon>unclassified sequences</taxon>
        <taxon>metagenomes</taxon>
        <taxon>ecological metagenomes</taxon>
    </lineage>
</organism>
<dbReference type="AlphaFoldDB" id="A0A381QFX7"/>
<sequence>MVYWTLAYGIQSHPRRATMYFRNLSRITVATIILGLFGTASGVAESNQSDRVRVFVLVSDERPEDAIVDPDLPPGQWQLEPMSFGTEGNSYFFDFDQAKYLGEQLSRQLQRTDDRRDLMELVETQDQAAVYLEVVATKVEGSIQGGGVFQGDGTNAAPATNTTSVVSDALIVRLTMRFQPNHYDFLGTKIDALRTPERQVSEQIERFIEVNADALRSLNP</sequence>